<dbReference type="RefSeq" id="WP_019443054.1">
    <property type="nucleotide sequence ID" value="NZ_ALOE01000039.1"/>
</dbReference>
<evidence type="ECO:0000256" key="2">
    <source>
        <dbReference type="SAM" id="SignalP"/>
    </source>
</evidence>
<evidence type="ECO:0000313" key="4">
    <source>
        <dbReference type="EMBL" id="QFI36862.1"/>
    </source>
</evidence>
<gene>
    <name evidence="4" type="ORF">FR932_02915</name>
</gene>
<organism evidence="4 5">
    <name type="scientific">Moritella marina ATCC 15381</name>
    <dbReference type="NCBI Taxonomy" id="1202962"/>
    <lineage>
        <taxon>Bacteria</taxon>
        <taxon>Pseudomonadati</taxon>
        <taxon>Pseudomonadota</taxon>
        <taxon>Gammaproteobacteria</taxon>
        <taxon>Alteromonadales</taxon>
        <taxon>Moritellaceae</taxon>
        <taxon>Moritella</taxon>
    </lineage>
</organism>
<dbReference type="InterPro" id="IPR011250">
    <property type="entry name" value="OMP/PagP_B-barrel"/>
</dbReference>
<feature type="domain" description="Outer membrane protein beta-barrel" evidence="3">
    <location>
        <begin position="6"/>
        <end position="169"/>
    </location>
</feature>
<keyword evidence="1 2" id="KW-0732">Signal</keyword>
<accession>A0A5J6WKC2</accession>
<name>A0A5J6WKC2_MORMI</name>
<protein>
    <submittedName>
        <fullName evidence="4">Porin family protein</fullName>
    </submittedName>
</protein>
<evidence type="ECO:0000256" key="1">
    <source>
        <dbReference type="ARBA" id="ARBA00022729"/>
    </source>
</evidence>
<feature type="chain" id="PRO_5023890557" evidence="2">
    <location>
        <begin position="18"/>
        <end position="169"/>
    </location>
</feature>
<keyword evidence="5" id="KW-1185">Reference proteome</keyword>
<sequence>MINKIIALSLLSSSVMASEYSGFRAGGGLAETDTNTGGLGLGIKAEGGYDLNRFIGFSLSLEGSAKRGNGSMWGSQSTTTFKIGSDIGYAIKITDTLTIKPYLDYGYVDYSQSYIGWWDVKSDLSGSYFGGGIRANIGDHFYIDLSHDDVGELPQGYLRQNSLTFGYKF</sequence>
<dbReference type="KEGG" id="mmaa:FR932_02915"/>
<evidence type="ECO:0000259" key="3">
    <source>
        <dbReference type="Pfam" id="PF13505"/>
    </source>
</evidence>
<evidence type="ECO:0000313" key="5">
    <source>
        <dbReference type="Proteomes" id="UP000327424"/>
    </source>
</evidence>
<dbReference type="EMBL" id="CP044399">
    <property type="protein sequence ID" value="QFI36862.1"/>
    <property type="molecule type" value="Genomic_DNA"/>
</dbReference>
<dbReference type="Proteomes" id="UP000327424">
    <property type="component" value="Chromosome"/>
</dbReference>
<dbReference type="OrthoDB" id="5871808at2"/>
<dbReference type="SUPFAM" id="SSF56925">
    <property type="entry name" value="OMPA-like"/>
    <property type="match status" value="1"/>
</dbReference>
<feature type="signal peptide" evidence="2">
    <location>
        <begin position="1"/>
        <end position="17"/>
    </location>
</feature>
<dbReference type="AlphaFoldDB" id="A0A5J6WKC2"/>
<proteinExistence type="predicted"/>
<dbReference type="Pfam" id="PF13505">
    <property type="entry name" value="OMP_b-brl"/>
    <property type="match status" value="1"/>
</dbReference>
<reference evidence="4 5" key="1">
    <citation type="submission" date="2019-09" db="EMBL/GenBank/DDBJ databases">
        <title>Hybrid Assembly of the complete Genome of the Deep-Sea Bacterium Moritella marina from long Nanopore and Illumina reads.</title>
        <authorList>
            <person name="Magin S."/>
            <person name="Georgoulis A."/>
            <person name="Papadimitriou K."/>
            <person name="Iliakis G."/>
            <person name="Vorgias C.E."/>
        </authorList>
    </citation>
    <scope>NUCLEOTIDE SEQUENCE [LARGE SCALE GENOMIC DNA]</scope>
    <source>
        <strain evidence="4 5">MP-1</strain>
    </source>
</reference>
<dbReference type="InterPro" id="IPR027385">
    <property type="entry name" value="Beta-barrel_OMP"/>
</dbReference>